<organism evidence="1 2">
    <name type="scientific">Bdellovibrio svalbardensis</name>
    <dbReference type="NCBI Taxonomy" id="2972972"/>
    <lineage>
        <taxon>Bacteria</taxon>
        <taxon>Pseudomonadati</taxon>
        <taxon>Bdellovibrionota</taxon>
        <taxon>Bdellovibrionia</taxon>
        <taxon>Bdellovibrionales</taxon>
        <taxon>Pseudobdellovibrionaceae</taxon>
        <taxon>Bdellovibrio</taxon>
    </lineage>
</organism>
<name>A0ABT6DLA5_9BACT</name>
<reference evidence="1" key="1">
    <citation type="submission" date="2022-08" db="EMBL/GenBank/DDBJ databases">
        <title>Novel Bdellovibrio Species Isolated from Svalbard: Designation Bdellovibrio svalbardensis.</title>
        <authorList>
            <person name="Mitchell R.J."/>
            <person name="Choi S.Y."/>
        </authorList>
    </citation>
    <scope>NUCLEOTIDE SEQUENCE</scope>
    <source>
        <strain evidence="1">PAP01</strain>
    </source>
</reference>
<sequence length="130" mass="14575">MNEATISVSDFLNELFQKRRSLNPRYSQRAFARDLGLSSGRLSEYLSDKNIPGPSSIEALRTRLSLDDQQYKALLQAVEHSKSISAEKSKPVVLAPHHLAQYKQSTPILQFPGSTSLDLHDSRLHLSITL</sequence>
<gene>
    <name evidence="1" type="ORF">NWE73_14885</name>
</gene>
<dbReference type="EMBL" id="JANRMI010000004">
    <property type="protein sequence ID" value="MDG0817664.1"/>
    <property type="molecule type" value="Genomic_DNA"/>
</dbReference>
<dbReference type="RefSeq" id="WP_277579136.1">
    <property type="nucleotide sequence ID" value="NZ_JANRMI010000004.1"/>
</dbReference>
<proteinExistence type="predicted"/>
<keyword evidence="2" id="KW-1185">Reference proteome</keyword>
<accession>A0ABT6DLA5</accession>
<evidence type="ECO:0000313" key="2">
    <source>
        <dbReference type="Proteomes" id="UP001152321"/>
    </source>
</evidence>
<dbReference type="InterPro" id="IPR001387">
    <property type="entry name" value="Cro/C1-type_HTH"/>
</dbReference>
<comment type="caution">
    <text evidence="1">The sequence shown here is derived from an EMBL/GenBank/DDBJ whole genome shotgun (WGS) entry which is preliminary data.</text>
</comment>
<dbReference type="CDD" id="cd00093">
    <property type="entry name" value="HTH_XRE"/>
    <property type="match status" value="1"/>
</dbReference>
<evidence type="ECO:0000313" key="1">
    <source>
        <dbReference type="EMBL" id="MDG0817664.1"/>
    </source>
</evidence>
<protein>
    <submittedName>
        <fullName evidence="1">Helix-turn-helix transcriptional regulator</fullName>
    </submittedName>
</protein>
<dbReference type="Proteomes" id="UP001152321">
    <property type="component" value="Unassembled WGS sequence"/>
</dbReference>